<evidence type="ECO:0000313" key="3">
    <source>
        <dbReference type="RefSeq" id="XP_070309163.1"/>
    </source>
</evidence>
<dbReference type="Proteomes" id="UP001652640">
    <property type="component" value="Chromosome 23"/>
</dbReference>
<organism evidence="2 3">
    <name type="scientific">Odocoileus virginianus</name>
    <name type="common">White-tailed deer</name>
    <dbReference type="NCBI Taxonomy" id="9874"/>
    <lineage>
        <taxon>Eukaryota</taxon>
        <taxon>Metazoa</taxon>
        <taxon>Chordata</taxon>
        <taxon>Craniata</taxon>
        <taxon>Vertebrata</taxon>
        <taxon>Euteleostomi</taxon>
        <taxon>Mammalia</taxon>
        <taxon>Eutheria</taxon>
        <taxon>Laurasiatheria</taxon>
        <taxon>Artiodactyla</taxon>
        <taxon>Ruminantia</taxon>
        <taxon>Pecora</taxon>
        <taxon>Cervidae</taxon>
        <taxon>Odocoileinae</taxon>
        <taxon>Odocoileus</taxon>
    </lineage>
</organism>
<accession>A0ABM4H0R2</accession>
<feature type="region of interest" description="Disordered" evidence="1">
    <location>
        <begin position="164"/>
        <end position="598"/>
    </location>
</feature>
<feature type="compositionally biased region" description="Basic and acidic residues" evidence="1">
    <location>
        <begin position="21"/>
        <end position="41"/>
    </location>
</feature>
<proteinExistence type="predicted"/>
<name>A0ABM4H0R2_ODOVR</name>
<feature type="compositionally biased region" description="Low complexity" evidence="1">
    <location>
        <begin position="300"/>
        <end position="333"/>
    </location>
</feature>
<feature type="compositionally biased region" description="Gly residues" evidence="1">
    <location>
        <begin position="1058"/>
        <end position="1067"/>
    </location>
</feature>
<feature type="compositionally biased region" description="Low complexity" evidence="1">
    <location>
        <begin position="79"/>
        <end position="93"/>
    </location>
</feature>
<feature type="compositionally biased region" description="Basic and acidic residues" evidence="1">
    <location>
        <begin position="226"/>
        <end position="245"/>
    </location>
</feature>
<feature type="region of interest" description="Disordered" evidence="1">
    <location>
        <begin position="1210"/>
        <end position="1258"/>
    </location>
</feature>
<feature type="compositionally biased region" description="Pro residues" evidence="1">
    <location>
        <begin position="262"/>
        <end position="291"/>
    </location>
</feature>
<feature type="region of interest" description="Disordered" evidence="1">
    <location>
        <begin position="79"/>
        <end position="112"/>
    </location>
</feature>
<dbReference type="RefSeq" id="XP_070309163.1">
    <property type="nucleotide sequence ID" value="XM_070453062.1"/>
</dbReference>
<feature type="compositionally biased region" description="Basic and acidic residues" evidence="1">
    <location>
        <begin position="164"/>
        <end position="184"/>
    </location>
</feature>
<feature type="region of interest" description="Disordered" evidence="1">
    <location>
        <begin position="1108"/>
        <end position="1192"/>
    </location>
</feature>
<feature type="compositionally biased region" description="Low complexity" evidence="1">
    <location>
        <begin position="1026"/>
        <end position="1052"/>
    </location>
</feature>
<feature type="compositionally biased region" description="Basic and acidic residues" evidence="1">
    <location>
        <begin position="780"/>
        <end position="789"/>
    </location>
</feature>
<sequence>MDLNCSDILARGSAAGRRIRRPEETSARTEGSGDLRRRQLEQQEMGNRNSRVHGLQGTCSAREACVSEREQRLLRATGARPVQQQRPAQPGVAFSMQAQSPKHRKGAMQSGDNAPVTLSVQVEPRKTTGLEKADQAKTTVAREGMETVTSLTARLYAARQQKNVFKEPRVPEDHEVQGREEQEASRGCSGEPGSQDLCKQTRAVHPGAASGGGGARTPAEAVSPESKPEPTAHPEETKGREDSQDHGAASGDRPGQTQGLPDPGPAPGVAPTPPQPDPGPAPGVTPTPPQPDLRATARGNANTTPARPRATARGNANTTPARPRAGARGNANTTPPRPEGQRQGQTRELAPGVTPTPPPARPEGRRQGQTRGPAPGVTPTPPQPDPRAGARGNANTTPARPEGRRQGANCQRQSRKWQTDPDTGTFLQDNWPSLFKKSTSRVGKPDCGLAAECHEDDRSLPPRPYCWGENSPKAQVGDPRQRSSSGPEQRRLDLLPTHHPAFRTHARRPAAQAPGTWGLPGRTRAASSSDVAAFPPRLPRSHHPGLAGRRPERTAGPNSETQARSYLLETRRGTLTRPKQHTGSVQGRGTCPPRGTPGHRSGLPGWLHFGFEGIHAVPVPTLGGPTSHRSDGPPLNVVQVSTCAHVAPELPLQTAHTPGCSLPAGRPWAGSVTGPWVRMGPPFRPAGLGRAGQGRLDGGAMAGSAQDFAGGVGGCRKAFTRRRAEPEQGKHLSKAGDGPYDRTWPERWGRAPHLTAASHAGSPLHHPETPRHGTQRNTHGNREASEPCRDEKRLVCSLRRVNEAPVAPSWKRTENEIPYLGGGHPKSTACKAIHGGGGGQRPSGQTHTKHLSAGRRPPPQGDCGPGSAAWSAGEPTPAGTSVPVLARGRPGVRARFHGLALAPPAARPEEAPRVPRCQPGRRPRGAQLEWRPGAETESAARAGSPRLQDAPAPPRAGDPAPARPDSGLALRPRPPGPASAPGPWVWLRRPGAPTSRPRPRRRAWTAGPGSEPRTHRGDPTAAQADAPHSSASALSAPGPSRAAAAAAGRCTPPRAPRGRGGAGGGAGARRRSARTPSTPRGPAGRAALGAEAPLMGRVWADCTGVAPPPRASLSDRAGALRPRAGVGRLRKRSHHLGEGRPRRRSPRAPAPPPGGQLGGREVLGAGWTGGVGGAGRRGLPGDSAAGRAHASRGIGSCGATGALFRLQVRAGARRRPAAKPGKASVLPRGSGGALRARRASFGPGVKGDKVQPCAGIKA</sequence>
<feature type="compositionally biased region" description="Basic and acidic residues" evidence="1">
    <location>
        <begin position="739"/>
        <end position="749"/>
    </location>
</feature>
<feature type="compositionally biased region" description="Low complexity" evidence="1">
    <location>
        <begin position="1074"/>
        <end position="1086"/>
    </location>
</feature>
<evidence type="ECO:0000313" key="2">
    <source>
        <dbReference type="Proteomes" id="UP001652640"/>
    </source>
</evidence>
<dbReference type="GeneID" id="139030529"/>
<feature type="compositionally biased region" description="Low complexity" evidence="1">
    <location>
        <begin position="981"/>
        <end position="995"/>
    </location>
</feature>
<feature type="compositionally biased region" description="Low complexity" evidence="1">
    <location>
        <begin position="587"/>
        <end position="598"/>
    </location>
</feature>
<feature type="region of interest" description="Disordered" evidence="1">
    <location>
        <begin position="901"/>
        <end position="1086"/>
    </location>
</feature>
<feature type="compositionally biased region" description="Polar residues" evidence="1">
    <location>
        <begin position="420"/>
        <end position="441"/>
    </location>
</feature>
<protein>
    <submittedName>
        <fullName evidence="3">Collagen alpha-2(I) chain-like</fullName>
    </submittedName>
</protein>
<feature type="compositionally biased region" description="Gly residues" evidence="1">
    <location>
        <begin position="1166"/>
        <end position="1178"/>
    </location>
</feature>
<feature type="compositionally biased region" description="Low complexity" evidence="1">
    <location>
        <begin position="957"/>
        <end position="971"/>
    </location>
</feature>
<feature type="compositionally biased region" description="Pro residues" evidence="1">
    <location>
        <begin position="376"/>
        <end position="385"/>
    </location>
</feature>
<feature type="region of interest" description="Disordered" evidence="1">
    <location>
        <begin position="831"/>
        <end position="885"/>
    </location>
</feature>
<feature type="region of interest" description="Disordered" evidence="1">
    <location>
        <begin position="14"/>
        <end position="55"/>
    </location>
</feature>
<keyword evidence="2" id="KW-1185">Reference proteome</keyword>
<gene>
    <name evidence="3" type="primary">LOC139030529</name>
</gene>
<feature type="region of interest" description="Disordered" evidence="1">
    <location>
        <begin position="721"/>
        <end position="789"/>
    </location>
</feature>
<evidence type="ECO:0000256" key="1">
    <source>
        <dbReference type="SAM" id="MobiDB-lite"/>
    </source>
</evidence>
<reference evidence="2" key="1">
    <citation type="journal article" date="2022" name="J. Hered.">
        <title>A De Novo Chromosome-Level Genome Assembly of the White-Tailed Deer, Odocoileus Virginianus.</title>
        <authorList>
            <person name="London E.W."/>
            <person name="Roca A.L."/>
            <person name="Novakofski J.E."/>
            <person name="Mateus-Pinilla N.E."/>
        </authorList>
    </citation>
    <scope>NUCLEOTIDE SEQUENCE [LARGE SCALE GENOMIC DNA]</scope>
</reference>
<reference evidence="3" key="2">
    <citation type="submission" date="2025-08" db="UniProtKB">
        <authorList>
            <consortium name="RefSeq"/>
        </authorList>
    </citation>
    <scope>IDENTIFICATION</scope>
    <source>
        <tissue evidence="3">Tongue muscle</tissue>
    </source>
</reference>